<proteinExistence type="predicted"/>
<reference evidence="2" key="2">
    <citation type="submission" date="2023-05" db="EMBL/GenBank/DDBJ databases">
        <authorList>
            <person name="Fouks B."/>
        </authorList>
    </citation>
    <scope>NUCLEOTIDE SEQUENCE</scope>
    <source>
        <strain evidence="2">Stay&amp;Tobe</strain>
        <tissue evidence="2">Testes</tissue>
    </source>
</reference>
<protein>
    <submittedName>
        <fullName evidence="2">Uncharacterized protein</fullName>
    </submittedName>
</protein>
<dbReference type="EMBL" id="JASPKZ010003447">
    <property type="protein sequence ID" value="KAJ9593330.1"/>
    <property type="molecule type" value="Genomic_DNA"/>
</dbReference>
<dbReference type="Proteomes" id="UP001233999">
    <property type="component" value="Unassembled WGS sequence"/>
</dbReference>
<accession>A0AAD8A686</accession>
<organism evidence="2 3">
    <name type="scientific">Diploptera punctata</name>
    <name type="common">Pacific beetle cockroach</name>
    <dbReference type="NCBI Taxonomy" id="6984"/>
    <lineage>
        <taxon>Eukaryota</taxon>
        <taxon>Metazoa</taxon>
        <taxon>Ecdysozoa</taxon>
        <taxon>Arthropoda</taxon>
        <taxon>Hexapoda</taxon>
        <taxon>Insecta</taxon>
        <taxon>Pterygota</taxon>
        <taxon>Neoptera</taxon>
        <taxon>Polyneoptera</taxon>
        <taxon>Dictyoptera</taxon>
        <taxon>Blattodea</taxon>
        <taxon>Blaberoidea</taxon>
        <taxon>Blaberidae</taxon>
        <taxon>Diplopterinae</taxon>
        <taxon>Diploptera</taxon>
    </lineage>
</organism>
<reference evidence="2" key="1">
    <citation type="journal article" date="2023" name="IScience">
        <title>Live-bearing cockroach genome reveals convergent evolutionary mechanisms linked to viviparity in insects and beyond.</title>
        <authorList>
            <person name="Fouks B."/>
            <person name="Harrison M.C."/>
            <person name="Mikhailova A.A."/>
            <person name="Marchal E."/>
            <person name="English S."/>
            <person name="Carruthers M."/>
            <person name="Jennings E.C."/>
            <person name="Chiamaka E.L."/>
            <person name="Frigard R.A."/>
            <person name="Pippel M."/>
            <person name="Attardo G.M."/>
            <person name="Benoit J.B."/>
            <person name="Bornberg-Bauer E."/>
            <person name="Tobe S.S."/>
        </authorList>
    </citation>
    <scope>NUCLEOTIDE SEQUENCE</scope>
    <source>
        <strain evidence="2">Stay&amp;Tobe</strain>
    </source>
</reference>
<feature type="compositionally biased region" description="Basic and acidic residues" evidence="1">
    <location>
        <begin position="28"/>
        <end position="39"/>
    </location>
</feature>
<comment type="caution">
    <text evidence="2">The sequence shown here is derived from an EMBL/GenBank/DDBJ whole genome shotgun (WGS) entry which is preliminary data.</text>
</comment>
<keyword evidence="3" id="KW-1185">Reference proteome</keyword>
<name>A0AAD8A686_DIPPU</name>
<feature type="non-terminal residue" evidence="2">
    <location>
        <position position="1"/>
    </location>
</feature>
<evidence type="ECO:0000313" key="3">
    <source>
        <dbReference type="Proteomes" id="UP001233999"/>
    </source>
</evidence>
<evidence type="ECO:0000313" key="2">
    <source>
        <dbReference type="EMBL" id="KAJ9593330.1"/>
    </source>
</evidence>
<gene>
    <name evidence="2" type="ORF">L9F63_015122</name>
</gene>
<sequence>PSVEAGNAHQSTYHAARMDTLSSSFSQRVDDDTDIRRPENYNTQREQTFFWY</sequence>
<dbReference type="AlphaFoldDB" id="A0AAD8A686"/>
<feature type="region of interest" description="Disordered" evidence="1">
    <location>
        <begin position="1"/>
        <end position="41"/>
    </location>
</feature>
<feature type="non-terminal residue" evidence="2">
    <location>
        <position position="52"/>
    </location>
</feature>
<evidence type="ECO:0000256" key="1">
    <source>
        <dbReference type="SAM" id="MobiDB-lite"/>
    </source>
</evidence>